<dbReference type="Gene3D" id="1.10.443.10">
    <property type="entry name" value="Intergrase catalytic core"/>
    <property type="match status" value="1"/>
</dbReference>
<dbReference type="SUPFAM" id="SSF56349">
    <property type="entry name" value="DNA breaking-rejoining enzymes"/>
    <property type="match status" value="1"/>
</dbReference>
<dbReference type="RefSeq" id="WP_155479539.1">
    <property type="nucleotide sequence ID" value="NZ_WNKV01000007.1"/>
</dbReference>
<comment type="caution">
    <text evidence="6">The sequence shown here is derived from an EMBL/GenBank/DDBJ whole genome shotgun (WGS) entry which is preliminary data.</text>
</comment>
<reference evidence="6 7" key="1">
    <citation type="submission" date="2019-11" db="EMBL/GenBank/DDBJ databases">
        <title>Whole-genome sequence of Rhodoplanes serenus DSM 18633, type strain.</title>
        <authorList>
            <person name="Kyndt J.A."/>
            <person name="Meyer T.E."/>
        </authorList>
    </citation>
    <scope>NUCLEOTIDE SEQUENCE [LARGE SCALE GENOMIC DNA]</scope>
    <source>
        <strain evidence="6 7">DSM 18633</strain>
    </source>
</reference>
<dbReference type="InterPro" id="IPR010998">
    <property type="entry name" value="Integrase_recombinase_N"/>
</dbReference>
<evidence type="ECO:0000256" key="1">
    <source>
        <dbReference type="ARBA" id="ARBA00008857"/>
    </source>
</evidence>
<dbReference type="Proteomes" id="UP000438991">
    <property type="component" value="Unassembled WGS sequence"/>
</dbReference>
<keyword evidence="4" id="KW-0233">DNA recombination</keyword>
<comment type="similarity">
    <text evidence="1">Belongs to the 'phage' integrase family.</text>
</comment>
<keyword evidence="2" id="KW-0229">DNA integration</keyword>
<dbReference type="EMBL" id="WNKV01000007">
    <property type="protein sequence ID" value="MTW16607.1"/>
    <property type="molecule type" value="Genomic_DNA"/>
</dbReference>
<dbReference type="GO" id="GO:0003677">
    <property type="term" value="F:DNA binding"/>
    <property type="evidence" value="ECO:0007669"/>
    <property type="project" value="UniProtKB-KW"/>
</dbReference>
<dbReference type="InterPro" id="IPR002104">
    <property type="entry name" value="Integrase_catalytic"/>
</dbReference>
<proteinExistence type="inferred from homology"/>
<evidence type="ECO:0000256" key="2">
    <source>
        <dbReference type="ARBA" id="ARBA00022908"/>
    </source>
</evidence>
<gene>
    <name evidence="6" type="ORF">GJ689_10350</name>
</gene>
<evidence type="ECO:0000256" key="4">
    <source>
        <dbReference type="ARBA" id="ARBA00023172"/>
    </source>
</evidence>
<dbReference type="PANTHER" id="PTHR30629:SF2">
    <property type="entry name" value="PROPHAGE INTEGRASE INTS-RELATED"/>
    <property type="match status" value="1"/>
</dbReference>
<dbReference type="Gene3D" id="1.10.150.130">
    <property type="match status" value="1"/>
</dbReference>
<dbReference type="InterPro" id="IPR013762">
    <property type="entry name" value="Integrase-like_cat_sf"/>
</dbReference>
<dbReference type="PANTHER" id="PTHR30629">
    <property type="entry name" value="PROPHAGE INTEGRASE"/>
    <property type="match status" value="1"/>
</dbReference>
<dbReference type="PROSITE" id="PS51898">
    <property type="entry name" value="TYR_RECOMBINASE"/>
    <property type="match status" value="1"/>
</dbReference>
<evidence type="ECO:0000313" key="7">
    <source>
        <dbReference type="Proteomes" id="UP000438991"/>
    </source>
</evidence>
<dbReference type="AlphaFoldDB" id="A0A9X5ARQ9"/>
<evidence type="ECO:0000256" key="3">
    <source>
        <dbReference type="ARBA" id="ARBA00023125"/>
    </source>
</evidence>
<evidence type="ECO:0000259" key="5">
    <source>
        <dbReference type="PROSITE" id="PS51898"/>
    </source>
</evidence>
<keyword evidence="3" id="KW-0238">DNA-binding</keyword>
<dbReference type="InterPro" id="IPR050808">
    <property type="entry name" value="Phage_Integrase"/>
</dbReference>
<dbReference type="GO" id="GO:0006310">
    <property type="term" value="P:DNA recombination"/>
    <property type="evidence" value="ECO:0007669"/>
    <property type="project" value="UniProtKB-KW"/>
</dbReference>
<accession>A0A9X5ARQ9</accession>
<protein>
    <submittedName>
        <fullName evidence="6">Tyrosine-type recombinase/integrase</fullName>
    </submittedName>
</protein>
<evidence type="ECO:0000313" key="6">
    <source>
        <dbReference type="EMBL" id="MTW16607.1"/>
    </source>
</evidence>
<sequence>MLGMPRPRPPHVIREVTRHGRTKWYVRVGHGPRIRLRAGPGEPGFDAEYRAALAGDPSPTAKAPRTASGSIAWLIARYRETAVWTSLSPATRKQRDAIFHQVEKAVGHEPIRKVTPKAIAAARDRRAKTPFQARHYLDAMRGLFAWAVEAQYVEANPADGIRPPPRKTAGFPAWDADDVARFEARWPIGTRQRIAFAVLRFTGLRRGDAVRVGRPHVRNGVIRIKTEKTGQTVYMRIAPELAAVLAAGPTGDLTWIVGEAGKPLTKESFGNLFREWCSDAGVAKSAHGLRKLAATTMADRRATVAELEAVFGWRGGRMASLYTDTADRERLGTEASALLGGTDRARSIPAPSCRVRDRSKKNV</sequence>
<name>A0A9X5ARQ9_9BRAD</name>
<dbReference type="Pfam" id="PF00589">
    <property type="entry name" value="Phage_integrase"/>
    <property type="match status" value="1"/>
</dbReference>
<organism evidence="6 7">
    <name type="scientific">Rhodoplanes serenus</name>
    <dbReference type="NCBI Taxonomy" id="200615"/>
    <lineage>
        <taxon>Bacteria</taxon>
        <taxon>Pseudomonadati</taxon>
        <taxon>Pseudomonadota</taxon>
        <taxon>Alphaproteobacteria</taxon>
        <taxon>Hyphomicrobiales</taxon>
        <taxon>Nitrobacteraceae</taxon>
        <taxon>Rhodoplanes</taxon>
    </lineage>
</organism>
<dbReference type="InterPro" id="IPR011010">
    <property type="entry name" value="DNA_brk_join_enz"/>
</dbReference>
<dbReference type="GO" id="GO:0015074">
    <property type="term" value="P:DNA integration"/>
    <property type="evidence" value="ECO:0007669"/>
    <property type="project" value="UniProtKB-KW"/>
</dbReference>
<feature type="domain" description="Tyr recombinase" evidence="5">
    <location>
        <begin position="169"/>
        <end position="336"/>
    </location>
</feature>